<evidence type="ECO:0000256" key="1">
    <source>
        <dbReference type="SAM" id="MobiDB-lite"/>
    </source>
</evidence>
<gene>
    <name evidence="4" type="ORF">TCIL3000_11_6440</name>
</gene>
<keyword evidence="2" id="KW-0812">Transmembrane</keyword>
<keyword evidence="2" id="KW-1133">Transmembrane helix</keyword>
<feature type="compositionally biased region" description="Basic and acidic residues" evidence="1">
    <location>
        <begin position="85"/>
        <end position="117"/>
    </location>
</feature>
<keyword evidence="3" id="KW-0732">Signal</keyword>
<protein>
    <submittedName>
        <fullName evidence="4">Uncharacterized protein</fullName>
    </submittedName>
</protein>
<organism evidence="4">
    <name type="scientific">Trypanosoma congolense (strain IL3000)</name>
    <dbReference type="NCBI Taxonomy" id="1068625"/>
    <lineage>
        <taxon>Eukaryota</taxon>
        <taxon>Discoba</taxon>
        <taxon>Euglenozoa</taxon>
        <taxon>Kinetoplastea</taxon>
        <taxon>Metakinetoplastina</taxon>
        <taxon>Trypanosomatida</taxon>
        <taxon>Trypanosomatidae</taxon>
        <taxon>Trypanosoma</taxon>
        <taxon>Nannomonas</taxon>
    </lineage>
</organism>
<evidence type="ECO:0000256" key="3">
    <source>
        <dbReference type="SAM" id="SignalP"/>
    </source>
</evidence>
<evidence type="ECO:0000256" key="2">
    <source>
        <dbReference type="SAM" id="Phobius"/>
    </source>
</evidence>
<evidence type="ECO:0000313" key="4">
    <source>
        <dbReference type="EMBL" id="CCC95220.1"/>
    </source>
</evidence>
<dbReference type="AlphaFoldDB" id="G0V0P9"/>
<keyword evidence="2" id="KW-0472">Membrane</keyword>
<accession>G0V0P9</accession>
<feature type="signal peptide" evidence="3">
    <location>
        <begin position="1"/>
        <end position="24"/>
    </location>
</feature>
<feature type="chain" id="PRO_5003410520" evidence="3">
    <location>
        <begin position="25"/>
        <end position="117"/>
    </location>
</feature>
<reference evidence="4" key="1">
    <citation type="journal article" date="2012" name="Proc. Natl. Acad. Sci. U.S.A.">
        <title>Antigenic diversity is generated by distinct evolutionary mechanisms in African trypanosome species.</title>
        <authorList>
            <person name="Jackson A.P."/>
            <person name="Berry A."/>
            <person name="Aslett M."/>
            <person name="Allison H.C."/>
            <person name="Burton P."/>
            <person name="Vavrova-Anderson J."/>
            <person name="Brown R."/>
            <person name="Browne H."/>
            <person name="Corton N."/>
            <person name="Hauser H."/>
            <person name="Gamble J."/>
            <person name="Gilderthorp R."/>
            <person name="Marcello L."/>
            <person name="McQuillan J."/>
            <person name="Otto T.D."/>
            <person name="Quail M.A."/>
            <person name="Sanders M.J."/>
            <person name="van Tonder A."/>
            <person name="Ginger M.L."/>
            <person name="Field M.C."/>
            <person name="Barry J.D."/>
            <person name="Hertz-Fowler C."/>
            <person name="Berriman M."/>
        </authorList>
    </citation>
    <scope>NUCLEOTIDE SEQUENCE</scope>
    <source>
        <strain evidence="4">IL3000</strain>
    </source>
</reference>
<feature type="transmembrane region" description="Helical" evidence="2">
    <location>
        <begin position="45"/>
        <end position="67"/>
    </location>
</feature>
<dbReference type="EMBL" id="HE575324">
    <property type="protein sequence ID" value="CCC95220.1"/>
    <property type="molecule type" value="Genomic_DNA"/>
</dbReference>
<name>G0V0P9_TRYCI</name>
<proteinExistence type="predicted"/>
<dbReference type="VEuPathDB" id="TriTrypDB:TcIL3000.11.6440"/>
<feature type="region of interest" description="Disordered" evidence="1">
    <location>
        <begin position="72"/>
        <end position="117"/>
    </location>
</feature>
<sequence length="117" mass="12811">MMQLNSVLALALPLLMKLARGALADDTAACNSSDPNGPECEVKEFPLVWVCLGITIVGIAIAMYVAYRRPDELQLPGSSDDGTETTERPAEEDNLYRTEEPTLERTEGDGRRKEEAV</sequence>